<evidence type="ECO:0000313" key="3">
    <source>
        <dbReference type="Proteomes" id="UP001165489"/>
    </source>
</evidence>
<proteinExistence type="predicted"/>
<feature type="signal peptide" evidence="1">
    <location>
        <begin position="1"/>
        <end position="24"/>
    </location>
</feature>
<gene>
    <name evidence="2" type="ORF">MM239_12920</name>
</gene>
<evidence type="ECO:0000256" key="1">
    <source>
        <dbReference type="SAM" id="SignalP"/>
    </source>
</evidence>
<sequence>MKNSLRYYSLFLMLLSLAFFGCKKGDDPQPQKTPEQLATEALTGTSPTTWVVEGGGQVTRNNIAVTNTYQNFEITFAANQSSRTYTTTSGGDIFDNSGSWSFVSNDLTKIILAGNKPAAGPEISFTRTGSDLILEFSIVPPSSGSIEKIPIPNAAIAGSYRFTLKRKA</sequence>
<evidence type="ECO:0000313" key="2">
    <source>
        <dbReference type="EMBL" id="MCH7410303.1"/>
    </source>
</evidence>
<dbReference type="PROSITE" id="PS51257">
    <property type="entry name" value="PROKAR_LIPOPROTEIN"/>
    <property type="match status" value="1"/>
</dbReference>
<feature type="chain" id="PRO_5046269736" description="Lipocalin-like domain-containing protein" evidence="1">
    <location>
        <begin position="25"/>
        <end position="168"/>
    </location>
</feature>
<dbReference type="RefSeq" id="WP_241348671.1">
    <property type="nucleotide sequence ID" value="NZ_JAKZGP010000034.1"/>
</dbReference>
<accession>A0ABS9V2V3</accession>
<protein>
    <recommendedName>
        <fullName evidence="4">Lipocalin-like domain-containing protein</fullName>
    </recommendedName>
</protein>
<comment type="caution">
    <text evidence="2">The sequence shown here is derived from an EMBL/GenBank/DDBJ whole genome shotgun (WGS) entry which is preliminary data.</text>
</comment>
<organism evidence="2 3">
    <name type="scientific">Belliella filtrata</name>
    <dbReference type="NCBI Taxonomy" id="2923435"/>
    <lineage>
        <taxon>Bacteria</taxon>
        <taxon>Pseudomonadati</taxon>
        <taxon>Bacteroidota</taxon>
        <taxon>Cytophagia</taxon>
        <taxon>Cytophagales</taxon>
        <taxon>Cyclobacteriaceae</taxon>
        <taxon>Belliella</taxon>
    </lineage>
</organism>
<evidence type="ECO:0008006" key="4">
    <source>
        <dbReference type="Google" id="ProtNLM"/>
    </source>
</evidence>
<dbReference type="Proteomes" id="UP001165489">
    <property type="component" value="Unassembled WGS sequence"/>
</dbReference>
<keyword evidence="1" id="KW-0732">Signal</keyword>
<keyword evidence="3" id="KW-1185">Reference proteome</keyword>
<dbReference type="EMBL" id="JAKZGP010000034">
    <property type="protein sequence ID" value="MCH7410303.1"/>
    <property type="molecule type" value="Genomic_DNA"/>
</dbReference>
<name>A0ABS9V2V3_9BACT</name>
<reference evidence="2" key="1">
    <citation type="submission" date="2022-03" db="EMBL/GenBank/DDBJ databases">
        <title>De novo assembled genomes of Belliella spp. (Cyclobacteriaceae) strains.</title>
        <authorList>
            <person name="Szabo A."/>
            <person name="Korponai K."/>
            <person name="Felfoldi T."/>
        </authorList>
    </citation>
    <scope>NUCLEOTIDE SEQUENCE</scope>
    <source>
        <strain evidence="2">DSM 111904</strain>
    </source>
</reference>